<dbReference type="GO" id="GO:0046933">
    <property type="term" value="F:proton-transporting ATP synthase activity, rotational mechanism"/>
    <property type="evidence" value="ECO:0007669"/>
    <property type="project" value="UniProtKB-UniRule"/>
</dbReference>
<dbReference type="GO" id="GO:0012505">
    <property type="term" value="C:endomembrane system"/>
    <property type="evidence" value="ECO:0007669"/>
    <property type="project" value="UniProtKB-SubCell"/>
</dbReference>
<evidence type="ECO:0000256" key="2">
    <source>
        <dbReference type="ARBA" id="ARBA00004184"/>
    </source>
</evidence>
<evidence type="ECO:0000256" key="7">
    <source>
        <dbReference type="ARBA" id="ARBA00023196"/>
    </source>
</evidence>
<evidence type="ECO:0000256" key="1">
    <source>
        <dbReference type="ARBA" id="ARBA00003543"/>
    </source>
</evidence>
<keyword evidence="13" id="KW-1185">Reference proteome</keyword>
<dbReference type="NCBIfam" id="TIGR01216">
    <property type="entry name" value="ATP_synt_epsi"/>
    <property type="match status" value="1"/>
</dbReference>
<evidence type="ECO:0000256" key="10">
    <source>
        <dbReference type="RuleBase" id="RU003656"/>
    </source>
</evidence>
<dbReference type="AlphaFoldDB" id="A0A517N9J3"/>
<sequence>MAALRCVVVTPEKTELDREADYISLPMDDGELGVLKGRAPMIGRLGFGTLRLQTAAGPERYYVDGGFAQVEDNVVNVLTGRLIPVDLIDSDKARDELNDARALPSSKQEEMAAKLVAIRKARGKLRASS</sequence>
<dbReference type="Pfam" id="PF02823">
    <property type="entry name" value="ATP-synt_DE_N"/>
    <property type="match status" value="1"/>
</dbReference>
<proteinExistence type="inferred from homology"/>
<dbReference type="PANTHER" id="PTHR13822:SF10">
    <property type="entry name" value="ATP SYNTHASE EPSILON CHAIN, CHLOROPLASTIC"/>
    <property type="match status" value="1"/>
</dbReference>
<keyword evidence="9" id="KW-1003">Cell membrane</keyword>
<dbReference type="Gene3D" id="2.60.15.10">
    <property type="entry name" value="F0F1 ATP synthase delta/epsilon subunit, N-terminal"/>
    <property type="match status" value="1"/>
</dbReference>
<gene>
    <name evidence="9 12" type="primary">atpC</name>
    <name evidence="12" type="ORF">K227x_21880</name>
</gene>
<dbReference type="CDD" id="cd12152">
    <property type="entry name" value="F1-ATPase_delta"/>
    <property type="match status" value="1"/>
</dbReference>
<comment type="subunit">
    <text evidence="9 10">F-type ATPases have 2 components, CF(1) - the catalytic core - and CF(0) - the membrane proton channel. CF(1) has five subunits: alpha(3), beta(3), gamma(1), delta(1), epsilon(1). CF(0) has three main subunits: a, b and c.</text>
</comment>
<accession>A0A517N9J3</accession>
<keyword evidence="6 9" id="KW-0472">Membrane</keyword>
<dbReference type="RefSeq" id="WP_145169403.1">
    <property type="nucleotide sequence ID" value="NZ_CP036525.1"/>
</dbReference>
<name>A0A517N9J3_9BACT</name>
<evidence type="ECO:0000313" key="13">
    <source>
        <dbReference type="Proteomes" id="UP000318538"/>
    </source>
</evidence>
<keyword evidence="9" id="KW-0375">Hydrogen ion transport</keyword>
<feature type="domain" description="ATP synthase F1 complex delta/epsilon subunit N-terminal" evidence="11">
    <location>
        <begin position="5"/>
        <end position="79"/>
    </location>
</feature>
<evidence type="ECO:0000259" key="11">
    <source>
        <dbReference type="Pfam" id="PF02823"/>
    </source>
</evidence>
<dbReference type="InterPro" id="IPR036771">
    <property type="entry name" value="ATPsynth_dsu/esu_N"/>
</dbReference>
<dbReference type="GO" id="GO:0005524">
    <property type="term" value="F:ATP binding"/>
    <property type="evidence" value="ECO:0007669"/>
    <property type="project" value="UniProtKB-UniRule"/>
</dbReference>
<comment type="subcellular location">
    <subcellularLocation>
        <location evidence="9">Cell membrane</location>
        <topology evidence="9">Peripheral membrane protein</topology>
    </subcellularLocation>
    <subcellularLocation>
        <location evidence="2">Endomembrane system</location>
        <topology evidence="2">Peripheral membrane protein</topology>
    </subcellularLocation>
</comment>
<comment type="similarity">
    <text evidence="3 9 10">Belongs to the ATPase epsilon chain family.</text>
</comment>
<protein>
    <recommendedName>
        <fullName evidence="9">ATP synthase epsilon chain</fullName>
    </recommendedName>
    <alternativeName>
        <fullName evidence="9">ATP synthase F1 sector epsilon subunit</fullName>
    </alternativeName>
    <alternativeName>
        <fullName evidence="9">F-ATPase epsilon subunit</fullName>
    </alternativeName>
</protein>
<keyword evidence="8 9" id="KW-0066">ATP synthesis</keyword>
<dbReference type="EMBL" id="CP036525">
    <property type="protein sequence ID" value="QDT03803.1"/>
    <property type="molecule type" value="Genomic_DNA"/>
</dbReference>
<keyword evidence="7 9" id="KW-0139">CF(1)</keyword>
<dbReference type="InterPro" id="IPR001469">
    <property type="entry name" value="ATP_synth_F1_dsu/esu"/>
</dbReference>
<dbReference type="SUPFAM" id="SSF51344">
    <property type="entry name" value="Epsilon subunit of F1F0-ATP synthase N-terminal domain"/>
    <property type="match status" value="1"/>
</dbReference>
<dbReference type="HAMAP" id="MF_00530">
    <property type="entry name" value="ATP_synth_epsil_bac"/>
    <property type="match status" value="1"/>
</dbReference>
<evidence type="ECO:0000256" key="4">
    <source>
        <dbReference type="ARBA" id="ARBA00022448"/>
    </source>
</evidence>
<dbReference type="InterPro" id="IPR020546">
    <property type="entry name" value="ATP_synth_F1_dsu/esu_N"/>
</dbReference>
<dbReference type="PANTHER" id="PTHR13822">
    <property type="entry name" value="ATP SYNTHASE DELTA/EPSILON CHAIN"/>
    <property type="match status" value="1"/>
</dbReference>
<evidence type="ECO:0000313" key="12">
    <source>
        <dbReference type="EMBL" id="QDT03803.1"/>
    </source>
</evidence>
<dbReference type="GO" id="GO:0005886">
    <property type="term" value="C:plasma membrane"/>
    <property type="evidence" value="ECO:0007669"/>
    <property type="project" value="UniProtKB-SubCell"/>
</dbReference>
<organism evidence="12 13">
    <name type="scientific">Rubripirellula lacrimiformis</name>
    <dbReference type="NCBI Taxonomy" id="1930273"/>
    <lineage>
        <taxon>Bacteria</taxon>
        <taxon>Pseudomonadati</taxon>
        <taxon>Planctomycetota</taxon>
        <taxon>Planctomycetia</taxon>
        <taxon>Pirellulales</taxon>
        <taxon>Pirellulaceae</taxon>
        <taxon>Rubripirellula</taxon>
    </lineage>
</organism>
<dbReference type="GO" id="GO:0045259">
    <property type="term" value="C:proton-transporting ATP synthase complex"/>
    <property type="evidence" value="ECO:0007669"/>
    <property type="project" value="UniProtKB-KW"/>
</dbReference>
<reference evidence="12 13" key="1">
    <citation type="submission" date="2019-02" db="EMBL/GenBank/DDBJ databases">
        <title>Deep-cultivation of Planctomycetes and their phenomic and genomic characterization uncovers novel biology.</title>
        <authorList>
            <person name="Wiegand S."/>
            <person name="Jogler M."/>
            <person name="Boedeker C."/>
            <person name="Pinto D."/>
            <person name="Vollmers J."/>
            <person name="Rivas-Marin E."/>
            <person name="Kohn T."/>
            <person name="Peeters S.H."/>
            <person name="Heuer A."/>
            <person name="Rast P."/>
            <person name="Oberbeckmann S."/>
            <person name="Bunk B."/>
            <person name="Jeske O."/>
            <person name="Meyerdierks A."/>
            <person name="Storesund J.E."/>
            <person name="Kallscheuer N."/>
            <person name="Luecker S."/>
            <person name="Lage O.M."/>
            <person name="Pohl T."/>
            <person name="Merkel B.J."/>
            <person name="Hornburger P."/>
            <person name="Mueller R.-W."/>
            <person name="Bruemmer F."/>
            <person name="Labrenz M."/>
            <person name="Spormann A.M."/>
            <person name="Op den Camp H."/>
            <person name="Overmann J."/>
            <person name="Amann R."/>
            <person name="Jetten M.S.M."/>
            <person name="Mascher T."/>
            <person name="Medema M.H."/>
            <person name="Devos D.P."/>
            <person name="Kaster A.-K."/>
            <person name="Ovreas L."/>
            <person name="Rohde M."/>
            <person name="Galperin M.Y."/>
            <person name="Jogler C."/>
        </authorList>
    </citation>
    <scope>NUCLEOTIDE SEQUENCE [LARGE SCALE GENOMIC DNA]</scope>
    <source>
        <strain evidence="12 13">K22_7</strain>
    </source>
</reference>
<evidence type="ECO:0000256" key="6">
    <source>
        <dbReference type="ARBA" id="ARBA00023136"/>
    </source>
</evidence>
<dbReference type="OrthoDB" id="277064at2"/>
<comment type="function">
    <text evidence="1 9">Produces ATP from ADP in the presence of a proton gradient across the membrane.</text>
</comment>
<dbReference type="Proteomes" id="UP000318538">
    <property type="component" value="Chromosome"/>
</dbReference>
<keyword evidence="4 9" id="KW-0813">Transport</keyword>
<evidence type="ECO:0000256" key="9">
    <source>
        <dbReference type="HAMAP-Rule" id="MF_00530"/>
    </source>
</evidence>
<dbReference type="KEGG" id="rlc:K227x_21880"/>
<evidence type="ECO:0000256" key="5">
    <source>
        <dbReference type="ARBA" id="ARBA00023065"/>
    </source>
</evidence>
<keyword evidence="5 9" id="KW-0406">Ion transport</keyword>
<evidence type="ECO:0000256" key="8">
    <source>
        <dbReference type="ARBA" id="ARBA00023310"/>
    </source>
</evidence>
<evidence type="ECO:0000256" key="3">
    <source>
        <dbReference type="ARBA" id="ARBA00005712"/>
    </source>
</evidence>